<dbReference type="NCBIfam" id="TIGR02532">
    <property type="entry name" value="IV_pilin_GFxxxE"/>
    <property type="match status" value="1"/>
</dbReference>
<dbReference type="PROSITE" id="PS00409">
    <property type="entry name" value="PROKAR_NTER_METHYL"/>
    <property type="match status" value="1"/>
</dbReference>
<keyword evidence="7 11" id="KW-1133">Transmembrane helix</keyword>
<dbReference type="SUPFAM" id="SSF54523">
    <property type="entry name" value="Pili subunits"/>
    <property type="match status" value="1"/>
</dbReference>
<evidence type="ECO:0000313" key="14">
    <source>
        <dbReference type="Proteomes" id="UP000327179"/>
    </source>
</evidence>
<dbReference type="Gene3D" id="3.55.40.10">
    <property type="entry name" value="minor pseudopilin epsh domain"/>
    <property type="match status" value="1"/>
</dbReference>
<evidence type="ECO:0000256" key="3">
    <source>
        <dbReference type="ARBA" id="ARBA00022475"/>
    </source>
</evidence>
<dbReference type="KEGG" id="plal:FXN65_04310"/>
<evidence type="ECO:0000256" key="9">
    <source>
        <dbReference type="ARBA" id="ARBA00025772"/>
    </source>
</evidence>
<proteinExistence type="inferred from homology"/>
<gene>
    <name evidence="13" type="ORF">FXN65_04310</name>
</gene>
<evidence type="ECO:0000256" key="7">
    <source>
        <dbReference type="ARBA" id="ARBA00022989"/>
    </source>
</evidence>
<evidence type="ECO:0000256" key="11">
    <source>
        <dbReference type="SAM" id="Phobius"/>
    </source>
</evidence>
<dbReference type="Pfam" id="PF07963">
    <property type="entry name" value="N_methyl"/>
    <property type="match status" value="1"/>
</dbReference>
<keyword evidence="4" id="KW-0488">Methylation</keyword>
<evidence type="ECO:0000256" key="6">
    <source>
        <dbReference type="ARBA" id="ARBA00022692"/>
    </source>
</evidence>
<dbReference type="GO" id="GO:0015627">
    <property type="term" value="C:type II protein secretion system complex"/>
    <property type="evidence" value="ECO:0007669"/>
    <property type="project" value="InterPro"/>
</dbReference>
<feature type="domain" description="General secretion pathway GspH" evidence="12">
    <location>
        <begin position="77"/>
        <end position="192"/>
    </location>
</feature>
<dbReference type="RefSeq" id="WP_151131862.1">
    <property type="nucleotide sequence ID" value="NZ_CP043311.1"/>
</dbReference>
<evidence type="ECO:0000256" key="10">
    <source>
        <dbReference type="ARBA" id="ARBA00030775"/>
    </source>
</evidence>
<protein>
    <recommendedName>
        <fullName evidence="2">Type II secretion system protein H</fullName>
    </recommendedName>
    <alternativeName>
        <fullName evidence="10">General secretion pathway protein H</fullName>
    </alternativeName>
</protein>
<dbReference type="InterPro" id="IPR012902">
    <property type="entry name" value="N_methyl_site"/>
</dbReference>
<dbReference type="GO" id="GO:0005886">
    <property type="term" value="C:plasma membrane"/>
    <property type="evidence" value="ECO:0007669"/>
    <property type="project" value="UniProtKB-SubCell"/>
</dbReference>
<keyword evidence="5" id="KW-0997">Cell inner membrane</keyword>
<dbReference type="EMBL" id="CP043311">
    <property type="protein sequence ID" value="QEY61311.1"/>
    <property type="molecule type" value="Genomic_DNA"/>
</dbReference>
<keyword evidence="8 11" id="KW-0472">Membrane</keyword>
<evidence type="ECO:0000256" key="2">
    <source>
        <dbReference type="ARBA" id="ARBA00021549"/>
    </source>
</evidence>
<evidence type="ECO:0000256" key="8">
    <source>
        <dbReference type="ARBA" id="ARBA00023136"/>
    </source>
</evidence>
<feature type="transmembrane region" description="Helical" evidence="11">
    <location>
        <begin position="42"/>
        <end position="62"/>
    </location>
</feature>
<comment type="subcellular location">
    <subcellularLocation>
        <location evidence="1">Cell inner membrane</location>
        <topology evidence="1">Single-pass membrane protein</topology>
    </subcellularLocation>
</comment>
<reference evidence="13 14" key="1">
    <citation type="submission" date="2019-08" db="EMBL/GenBank/DDBJ databases">
        <title>Whole-genome Sequencing of e-waste polymer degrading bacterium Pseudomonas sp. strain PE08.</title>
        <authorList>
            <person name="Kirdat K."/>
            <person name="Debbarma P."/>
            <person name="Narawade N."/>
            <person name="Suyal D."/>
            <person name="Thorat V."/>
            <person name="Shouche Y."/>
            <person name="Goel R."/>
            <person name="Yadav A."/>
        </authorList>
    </citation>
    <scope>NUCLEOTIDE SEQUENCE [LARGE SCALE GENOMIC DNA]</scope>
    <source>
        <strain evidence="13 14">PE08</strain>
    </source>
</reference>
<keyword evidence="14" id="KW-1185">Reference proteome</keyword>
<dbReference type="GO" id="GO:0015628">
    <property type="term" value="P:protein secretion by the type II secretion system"/>
    <property type="evidence" value="ECO:0007669"/>
    <property type="project" value="InterPro"/>
</dbReference>
<accession>A0A5J6QJ91</accession>
<dbReference type="Proteomes" id="UP000327179">
    <property type="component" value="Chromosome"/>
</dbReference>
<dbReference type="InterPro" id="IPR045584">
    <property type="entry name" value="Pilin-like"/>
</dbReference>
<evidence type="ECO:0000256" key="4">
    <source>
        <dbReference type="ARBA" id="ARBA00022481"/>
    </source>
</evidence>
<evidence type="ECO:0000256" key="1">
    <source>
        <dbReference type="ARBA" id="ARBA00004377"/>
    </source>
</evidence>
<evidence type="ECO:0000256" key="5">
    <source>
        <dbReference type="ARBA" id="ARBA00022519"/>
    </source>
</evidence>
<keyword evidence="3" id="KW-1003">Cell membrane</keyword>
<dbReference type="AlphaFoldDB" id="A0A5J6QJ91"/>
<evidence type="ECO:0000313" key="13">
    <source>
        <dbReference type="EMBL" id="QEY61311.1"/>
    </source>
</evidence>
<name>A0A5J6QJ91_9GAMM</name>
<organism evidence="13 14">
    <name type="scientific">Metapseudomonas lalkuanensis</name>
    <dbReference type="NCBI Taxonomy" id="2604832"/>
    <lineage>
        <taxon>Bacteria</taxon>
        <taxon>Pseudomonadati</taxon>
        <taxon>Pseudomonadota</taxon>
        <taxon>Gammaproteobacteria</taxon>
        <taxon>Pseudomonadales</taxon>
        <taxon>Pseudomonadaceae</taxon>
        <taxon>Metapseudomonas</taxon>
    </lineage>
</organism>
<evidence type="ECO:0000259" key="12">
    <source>
        <dbReference type="Pfam" id="PF12019"/>
    </source>
</evidence>
<comment type="similarity">
    <text evidence="9">Belongs to the GSP H family.</text>
</comment>
<keyword evidence="6 11" id="KW-0812">Transmembrane</keyword>
<dbReference type="Pfam" id="PF12019">
    <property type="entry name" value="GspH"/>
    <property type="match status" value="1"/>
</dbReference>
<dbReference type="InterPro" id="IPR022346">
    <property type="entry name" value="T2SS_GspH"/>
</dbReference>
<sequence length="205" mass="22039">MLTAHPYDPSDYPESIETIISLLMLTPRLISMDQQMPESRGFTLIELMIAIALLAIITSLAVPSMGTFLLNQRVAGQATALSTALQFARSEATAKNRRIRVVPVTNSTNGWNQGWCVVLGELSNCNGDVLRRYDAVPAGVEIDSDYVQTGNVLTFRRDGTRDPAVSGGIKVSADNLSATGKRARCLTLDAIGRVSIAAINPADDC</sequence>